<keyword evidence="1" id="KW-0732">Signal</keyword>
<evidence type="ECO:0000313" key="3">
    <source>
        <dbReference type="Proteomes" id="UP000482209"/>
    </source>
</evidence>
<dbReference type="RefSeq" id="WP_154516745.1">
    <property type="nucleotide sequence ID" value="NZ_VUMT01000002.1"/>
</dbReference>
<sequence length="683" mass="72358">MNKNRVAKKAAVVGLSMALVAGQTLPEVAMLATAKEAKKDSKKTTNEDTKISKQESVYVNLDATGKASDITVTDWIKNVGVMSSLKDVSELEDISNIKGDETFKQNGDSLVWDADNKDIYYQGKINKELPVTMEITYKLDGKEIEPDELLGKSGKLEMTFNYTNNVQKTVKVDGKKEKVNVPFAMITGAILPVENFANVDIDNGKIMSDADRTMVVGLALPGLEESLDLSDKMKDDIDIPSSFTITADVTDFEMGPTFTIATSELFNDFDSNDIDAVNKLKDSMDDLKDASKKLVDGTEDLADGVGTLKSKTGEFSDGIDTLNNGIGQLNTGAGTLENGVKDYTNGANTLSGGISKLAGAVKQLPSKFSTLAGGITSAKSGADKLVSNTGKLKDGMGSVNSGIDTVHGALSQIQAGMGNISSALTQSATAMQKSIEADTVLLKTLESTLEQLPEEQKAVVQEQMKALQTNIATQTEILKQLSGSETSKQLKLANFAIDQLVKTTGKGGELKEGATAVENGIGQVQEGQKSLQSGLGQIKSGVDSLTGSNSKMNELTSAVEQLDAGGKKLSKNSSTLVNGAGAITSATSKLAAGGNKLSDGKNKLIDGIDKLADGSNELKDGMAEFDRDGISKLYNIVNDDLDKMLNRLDAISAAGNKYKSFAGIDKDMTGTVKFIMETEEIKK</sequence>
<evidence type="ECO:0000256" key="1">
    <source>
        <dbReference type="SAM" id="SignalP"/>
    </source>
</evidence>
<dbReference type="Proteomes" id="UP000482209">
    <property type="component" value="Unassembled WGS sequence"/>
</dbReference>
<dbReference type="AlphaFoldDB" id="A0A6L5XVY1"/>
<reference evidence="2 3" key="1">
    <citation type="submission" date="2019-08" db="EMBL/GenBank/DDBJ databases">
        <title>In-depth cultivation of the pig gut microbiome towards novel bacterial diversity and tailored functional studies.</title>
        <authorList>
            <person name="Wylensek D."/>
            <person name="Hitch T.C.A."/>
            <person name="Clavel T."/>
        </authorList>
    </citation>
    <scope>NUCLEOTIDE SEQUENCE [LARGE SCALE GENOMIC DNA]</scope>
    <source>
        <strain evidence="2 3">WCA-693-APC-MOT-I</strain>
    </source>
</reference>
<evidence type="ECO:0008006" key="4">
    <source>
        <dbReference type="Google" id="ProtNLM"/>
    </source>
</evidence>
<organism evidence="2 3">
    <name type="scientific">Velocimicrobium porci</name>
    <dbReference type="NCBI Taxonomy" id="2606634"/>
    <lineage>
        <taxon>Bacteria</taxon>
        <taxon>Bacillati</taxon>
        <taxon>Bacillota</taxon>
        <taxon>Clostridia</taxon>
        <taxon>Lachnospirales</taxon>
        <taxon>Lachnospiraceae</taxon>
        <taxon>Velocimicrobium</taxon>
    </lineage>
</organism>
<proteinExistence type="predicted"/>
<accession>A0A6L5XVY1</accession>
<evidence type="ECO:0000313" key="2">
    <source>
        <dbReference type="EMBL" id="MSS62754.1"/>
    </source>
</evidence>
<feature type="signal peptide" evidence="1">
    <location>
        <begin position="1"/>
        <end position="21"/>
    </location>
</feature>
<dbReference type="SUPFAM" id="SSF58104">
    <property type="entry name" value="Methyl-accepting chemotaxis protein (MCP) signaling domain"/>
    <property type="match status" value="1"/>
</dbReference>
<name>A0A6L5XVY1_9FIRM</name>
<dbReference type="EMBL" id="VUMT01000002">
    <property type="protein sequence ID" value="MSS62754.1"/>
    <property type="molecule type" value="Genomic_DNA"/>
</dbReference>
<comment type="caution">
    <text evidence="2">The sequence shown here is derived from an EMBL/GenBank/DDBJ whole genome shotgun (WGS) entry which is preliminary data.</text>
</comment>
<dbReference type="InterPro" id="IPR023908">
    <property type="entry name" value="xxxLxxG_rpt"/>
</dbReference>
<feature type="chain" id="PRO_5038620212" description="X-X-X-Leu-X-X-Gly heptad repeats" evidence="1">
    <location>
        <begin position="22"/>
        <end position="683"/>
    </location>
</feature>
<keyword evidence="3" id="KW-1185">Reference proteome</keyword>
<protein>
    <recommendedName>
        <fullName evidence="4">X-X-X-Leu-X-X-Gly heptad repeats</fullName>
    </recommendedName>
</protein>
<gene>
    <name evidence="2" type="ORF">FYJ58_02460</name>
</gene>
<dbReference type="Gene3D" id="1.10.287.950">
    <property type="entry name" value="Methyl-accepting chemotaxis protein"/>
    <property type="match status" value="2"/>
</dbReference>
<dbReference type="NCBIfam" id="TIGR03057">
    <property type="entry name" value="xxxLxxG_by_4"/>
    <property type="match status" value="2"/>
</dbReference>